<feature type="region of interest" description="Disordered" evidence="1">
    <location>
        <begin position="70"/>
        <end position="94"/>
    </location>
</feature>
<evidence type="ECO:0000256" key="1">
    <source>
        <dbReference type="SAM" id="MobiDB-lite"/>
    </source>
</evidence>
<evidence type="ECO:0000313" key="3">
    <source>
        <dbReference type="Proteomes" id="UP000887013"/>
    </source>
</evidence>
<keyword evidence="3" id="KW-1185">Reference proteome</keyword>
<comment type="caution">
    <text evidence="2">The sequence shown here is derived from an EMBL/GenBank/DDBJ whole genome shotgun (WGS) entry which is preliminary data.</text>
</comment>
<sequence length="94" mass="10827">MAERELIICRSQVGKRDNESQNNTRAFVGRLRNFEPRSNDKSTHPLLTTTPCDRRTLSLDRFNVYHPRLNDGSLVGSRLEPTTRRKPPVVSPRP</sequence>
<organism evidence="2 3">
    <name type="scientific">Nephila pilipes</name>
    <name type="common">Giant wood spider</name>
    <name type="synonym">Nephila maculata</name>
    <dbReference type="NCBI Taxonomy" id="299642"/>
    <lineage>
        <taxon>Eukaryota</taxon>
        <taxon>Metazoa</taxon>
        <taxon>Ecdysozoa</taxon>
        <taxon>Arthropoda</taxon>
        <taxon>Chelicerata</taxon>
        <taxon>Arachnida</taxon>
        <taxon>Araneae</taxon>
        <taxon>Araneomorphae</taxon>
        <taxon>Entelegynae</taxon>
        <taxon>Araneoidea</taxon>
        <taxon>Nephilidae</taxon>
        <taxon>Nephila</taxon>
    </lineage>
</organism>
<dbReference type="AlphaFoldDB" id="A0A8X6U1K3"/>
<gene>
    <name evidence="2" type="ORF">NPIL_42051</name>
</gene>
<name>A0A8X6U1K3_NEPPI</name>
<reference evidence="2" key="1">
    <citation type="submission" date="2020-08" db="EMBL/GenBank/DDBJ databases">
        <title>Multicomponent nature underlies the extraordinary mechanical properties of spider dragline silk.</title>
        <authorList>
            <person name="Kono N."/>
            <person name="Nakamura H."/>
            <person name="Mori M."/>
            <person name="Yoshida Y."/>
            <person name="Ohtoshi R."/>
            <person name="Malay A.D."/>
            <person name="Moran D.A.P."/>
            <person name="Tomita M."/>
            <person name="Numata K."/>
            <person name="Arakawa K."/>
        </authorList>
    </citation>
    <scope>NUCLEOTIDE SEQUENCE</scope>
</reference>
<dbReference type="Proteomes" id="UP000887013">
    <property type="component" value="Unassembled WGS sequence"/>
</dbReference>
<evidence type="ECO:0000313" key="2">
    <source>
        <dbReference type="EMBL" id="GFT70556.1"/>
    </source>
</evidence>
<protein>
    <submittedName>
        <fullName evidence="2">Uncharacterized protein</fullName>
    </submittedName>
</protein>
<proteinExistence type="predicted"/>
<dbReference type="EMBL" id="BMAW01069781">
    <property type="protein sequence ID" value="GFT70556.1"/>
    <property type="molecule type" value="Genomic_DNA"/>
</dbReference>
<accession>A0A8X6U1K3</accession>